<accession>A0A844YJU9</accession>
<proteinExistence type="predicted"/>
<evidence type="ECO:0000256" key="1">
    <source>
        <dbReference type="SAM" id="MobiDB-lite"/>
    </source>
</evidence>
<dbReference type="AlphaFoldDB" id="A0A844YJU9"/>
<dbReference type="OrthoDB" id="9794070at2"/>
<dbReference type="Proteomes" id="UP000445582">
    <property type="component" value="Unassembled WGS sequence"/>
</dbReference>
<dbReference type="InterPro" id="IPR009875">
    <property type="entry name" value="PilZ_domain"/>
</dbReference>
<reference evidence="3 4" key="1">
    <citation type="submission" date="2019-12" db="EMBL/GenBank/DDBJ databases">
        <title>Genomic-based taxomic classification of the family Erythrobacteraceae.</title>
        <authorList>
            <person name="Xu L."/>
        </authorList>
    </citation>
    <scope>NUCLEOTIDE SEQUENCE [LARGE SCALE GENOMIC DNA]</scope>
    <source>
        <strain evidence="3 4">MCCC 1A09965</strain>
    </source>
</reference>
<sequence length="122" mass="13385">MRTRQQPRKAIDTTGHCRTMRGMEWDVRLADISQGGCRICEPRGALQSGETIRLFIAGSGPHRARVMWRDGQDVGVHFERPLTPALLEQIHAGKVETPSQDAMAGAGQGFGRRTGLGPLRPV</sequence>
<name>A0A844YJU9_9SPHN</name>
<evidence type="ECO:0000313" key="4">
    <source>
        <dbReference type="Proteomes" id="UP000445582"/>
    </source>
</evidence>
<dbReference type="Pfam" id="PF07238">
    <property type="entry name" value="PilZ"/>
    <property type="match status" value="1"/>
</dbReference>
<dbReference type="GO" id="GO:0035438">
    <property type="term" value="F:cyclic-di-GMP binding"/>
    <property type="evidence" value="ECO:0007669"/>
    <property type="project" value="InterPro"/>
</dbReference>
<dbReference type="Gene3D" id="2.40.10.220">
    <property type="entry name" value="predicted glycosyltransferase like domains"/>
    <property type="match status" value="1"/>
</dbReference>
<keyword evidence="4" id="KW-1185">Reference proteome</keyword>
<evidence type="ECO:0000259" key="2">
    <source>
        <dbReference type="Pfam" id="PF07238"/>
    </source>
</evidence>
<comment type="caution">
    <text evidence="3">The sequence shown here is derived from an EMBL/GenBank/DDBJ whole genome shotgun (WGS) entry which is preliminary data.</text>
</comment>
<organism evidence="3 4">
    <name type="scientific">Qipengyuania oceanensis</name>
    <dbReference type="NCBI Taxonomy" id="1463597"/>
    <lineage>
        <taxon>Bacteria</taxon>
        <taxon>Pseudomonadati</taxon>
        <taxon>Pseudomonadota</taxon>
        <taxon>Alphaproteobacteria</taxon>
        <taxon>Sphingomonadales</taxon>
        <taxon>Erythrobacteraceae</taxon>
        <taxon>Qipengyuania</taxon>
    </lineage>
</organism>
<feature type="domain" description="PilZ" evidence="2">
    <location>
        <begin position="3"/>
        <end position="90"/>
    </location>
</feature>
<evidence type="ECO:0000313" key="3">
    <source>
        <dbReference type="EMBL" id="MXO63318.1"/>
    </source>
</evidence>
<dbReference type="EMBL" id="WTYN01000001">
    <property type="protein sequence ID" value="MXO63318.1"/>
    <property type="molecule type" value="Genomic_DNA"/>
</dbReference>
<dbReference type="RefSeq" id="WP_160674765.1">
    <property type="nucleotide sequence ID" value="NZ_WTYN01000001.1"/>
</dbReference>
<dbReference type="SUPFAM" id="SSF141371">
    <property type="entry name" value="PilZ domain-like"/>
    <property type="match status" value="1"/>
</dbReference>
<protein>
    <recommendedName>
        <fullName evidence="2">PilZ domain-containing protein</fullName>
    </recommendedName>
</protein>
<gene>
    <name evidence="3" type="ORF">GRI48_09870</name>
</gene>
<feature type="region of interest" description="Disordered" evidence="1">
    <location>
        <begin position="98"/>
        <end position="122"/>
    </location>
</feature>